<dbReference type="AlphaFoldDB" id="A0AAV2HH10"/>
<accession>A0AAV2HH10</accession>
<dbReference type="EMBL" id="CAXITT010000085">
    <property type="protein sequence ID" value="CAL1531321.1"/>
    <property type="molecule type" value="Genomic_DNA"/>
</dbReference>
<sequence length="82" mass="9248">MLRLALTVFSTAYNFLLNIIFNRNFRRGFEALFTCRHLVVRKNAVHPMGAAAATYAERGSREGQNTTSLFTLSLKPRSAIVK</sequence>
<evidence type="ECO:0000313" key="2">
    <source>
        <dbReference type="Proteomes" id="UP001497497"/>
    </source>
</evidence>
<dbReference type="Proteomes" id="UP001497497">
    <property type="component" value="Unassembled WGS sequence"/>
</dbReference>
<name>A0AAV2HH10_LYMST</name>
<gene>
    <name evidence="1" type="ORF">GSLYS_00005416001</name>
</gene>
<protein>
    <recommendedName>
        <fullName evidence="3">Secreted protein</fullName>
    </recommendedName>
</protein>
<evidence type="ECO:0008006" key="3">
    <source>
        <dbReference type="Google" id="ProtNLM"/>
    </source>
</evidence>
<dbReference type="Gene3D" id="1.20.1070.10">
    <property type="entry name" value="Rhodopsin 7-helix transmembrane proteins"/>
    <property type="match status" value="1"/>
</dbReference>
<organism evidence="1 2">
    <name type="scientific">Lymnaea stagnalis</name>
    <name type="common">Great pond snail</name>
    <name type="synonym">Helix stagnalis</name>
    <dbReference type="NCBI Taxonomy" id="6523"/>
    <lineage>
        <taxon>Eukaryota</taxon>
        <taxon>Metazoa</taxon>
        <taxon>Spiralia</taxon>
        <taxon>Lophotrochozoa</taxon>
        <taxon>Mollusca</taxon>
        <taxon>Gastropoda</taxon>
        <taxon>Heterobranchia</taxon>
        <taxon>Euthyneura</taxon>
        <taxon>Panpulmonata</taxon>
        <taxon>Hygrophila</taxon>
        <taxon>Lymnaeoidea</taxon>
        <taxon>Lymnaeidae</taxon>
        <taxon>Lymnaea</taxon>
    </lineage>
</organism>
<evidence type="ECO:0000313" key="1">
    <source>
        <dbReference type="EMBL" id="CAL1531321.1"/>
    </source>
</evidence>
<keyword evidence="2" id="KW-1185">Reference proteome</keyword>
<proteinExistence type="predicted"/>
<comment type="caution">
    <text evidence="1">The sequence shown here is derived from an EMBL/GenBank/DDBJ whole genome shotgun (WGS) entry which is preliminary data.</text>
</comment>
<reference evidence="1 2" key="1">
    <citation type="submission" date="2024-04" db="EMBL/GenBank/DDBJ databases">
        <authorList>
            <consortium name="Genoscope - CEA"/>
            <person name="William W."/>
        </authorList>
    </citation>
    <scope>NUCLEOTIDE SEQUENCE [LARGE SCALE GENOMIC DNA]</scope>
</reference>